<name>A0A377TRV6_KLEPN</name>
<reference evidence="2 3" key="1">
    <citation type="submission" date="2018-06" db="EMBL/GenBank/DDBJ databases">
        <authorList>
            <consortium name="Pathogen Informatics"/>
            <person name="Doyle S."/>
        </authorList>
    </citation>
    <scope>NUCLEOTIDE SEQUENCE [LARGE SCALE GENOMIC DNA]</scope>
    <source>
        <strain evidence="2 3">NCTC9140</strain>
    </source>
</reference>
<dbReference type="Proteomes" id="UP000254938">
    <property type="component" value="Unassembled WGS sequence"/>
</dbReference>
<accession>A0A377TRV6</accession>
<protein>
    <submittedName>
        <fullName evidence="2">HlyD family secretion protein</fullName>
    </submittedName>
</protein>
<proteinExistence type="predicted"/>
<evidence type="ECO:0000259" key="1">
    <source>
        <dbReference type="Pfam" id="PF26002"/>
    </source>
</evidence>
<dbReference type="Pfam" id="PF26002">
    <property type="entry name" value="Beta-barrel_AprE"/>
    <property type="match status" value="1"/>
</dbReference>
<dbReference type="InterPro" id="IPR058982">
    <property type="entry name" value="Beta-barrel_AprE"/>
</dbReference>
<dbReference type="EMBL" id="UGKQ01000007">
    <property type="protein sequence ID" value="STS81591.1"/>
    <property type="molecule type" value="Genomic_DNA"/>
</dbReference>
<feature type="domain" description="AprE-like beta-barrel" evidence="1">
    <location>
        <begin position="2"/>
        <end position="69"/>
    </location>
</feature>
<organism evidence="2 3">
    <name type="scientific">Klebsiella pneumoniae</name>
    <dbReference type="NCBI Taxonomy" id="573"/>
    <lineage>
        <taxon>Bacteria</taxon>
        <taxon>Pseudomonadati</taxon>
        <taxon>Pseudomonadota</taxon>
        <taxon>Gammaproteobacteria</taxon>
        <taxon>Enterobacterales</taxon>
        <taxon>Enterobacteriaceae</taxon>
        <taxon>Klebsiella/Raoultella group</taxon>
        <taxon>Klebsiella</taxon>
        <taxon>Klebsiella pneumoniae complex</taxon>
    </lineage>
</organism>
<sequence length="79" mass="9310">MKITAYDYAIYGALNGVVETISPDTIQDEAKPDVYYYRVFIRTDHNYLENKRGKRFLIGPGMIATVILKPERRQLWIIW</sequence>
<gene>
    <name evidence="2" type="ORF">NCTC9140_03330</name>
</gene>
<dbReference type="PRINTS" id="PR01490">
    <property type="entry name" value="RTXTOXIND"/>
</dbReference>
<evidence type="ECO:0000313" key="3">
    <source>
        <dbReference type="Proteomes" id="UP000254938"/>
    </source>
</evidence>
<dbReference type="AlphaFoldDB" id="A0A377TRV6"/>
<evidence type="ECO:0000313" key="2">
    <source>
        <dbReference type="EMBL" id="STS81591.1"/>
    </source>
</evidence>